<keyword evidence="2" id="KW-1185">Reference proteome</keyword>
<evidence type="ECO:0000313" key="2">
    <source>
        <dbReference type="Proteomes" id="UP000009309"/>
    </source>
</evidence>
<dbReference type="RefSeq" id="WP_009281431.1">
    <property type="nucleotide sequence ID" value="NZ_CAIT01000006.1"/>
</dbReference>
<name>I2GG22_9BACT</name>
<accession>I2GG22</accession>
<proteinExistence type="predicted"/>
<dbReference type="eggNOG" id="ENOG502ZQUY">
    <property type="taxonomic scope" value="Bacteria"/>
</dbReference>
<protein>
    <submittedName>
        <fullName evidence="1">Uncharacterized protein</fullName>
    </submittedName>
</protein>
<dbReference type="Proteomes" id="UP000009309">
    <property type="component" value="Unassembled WGS sequence"/>
</dbReference>
<comment type="caution">
    <text evidence="1">The sequence shown here is derived from an EMBL/GenBank/DDBJ whole genome shotgun (WGS) entry which is preliminary data.</text>
</comment>
<dbReference type="OrthoDB" id="960421at2"/>
<dbReference type="AlphaFoldDB" id="I2GG22"/>
<gene>
    <name evidence="1" type="ORF">BN8_01881</name>
</gene>
<organism evidence="1 2">
    <name type="scientific">Fibrisoma limi BUZ 3</name>
    <dbReference type="NCBI Taxonomy" id="1185876"/>
    <lineage>
        <taxon>Bacteria</taxon>
        <taxon>Pseudomonadati</taxon>
        <taxon>Bacteroidota</taxon>
        <taxon>Cytophagia</taxon>
        <taxon>Cytophagales</taxon>
        <taxon>Spirosomataceae</taxon>
        <taxon>Fibrisoma</taxon>
    </lineage>
</organism>
<reference evidence="1 2" key="1">
    <citation type="journal article" date="2012" name="J. Bacteriol.">
        <title>Genome Sequence of the Filamentous Bacterium Fibrisoma limi BUZ 3T.</title>
        <authorList>
            <person name="Filippini M."/>
            <person name="Qi W."/>
            <person name="Jaenicke S."/>
            <person name="Goesmann A."/>
            <person name="Smits T.H."/>
            <person name="Bagheri H.C."/>
        </authorList>
    </citation>
    <scope>NUCLEOTIDE SEQUENCE [LARGE SCALE GENOMIC DNA]</scope>
    <source>
        <strain evidence="2">BUZ 3T</strain>
    </source>
</reference>
<sequence length="104" mass="11465">MKRFYWVGYCEEDRLKATPQIARVINKHGALINTNFFSDLATSFVIEVPADQIQALYAGLQEYMQLENIGPLPASGPYECTVLLNLSFAKGSGNLKVEVPSVPG</sequence>
<evidence type="ECO:0000313" key="1">
    <source>
        <dbReference type="EMBL" id="CCH52847.1"/>
    </source>
</evidence>
<dbReference type="EMBL" id="CAIT01000006">
    <property type="protein sequence ID" value="CCH52847.1"/>
    <property type="molecule type" value="Genomic_DNA"/>
</dbReference>